<dbReference type="PRINTS" id="PR00598">
    <property type="entry name" value="HTHMARR"/>
</dbReference>
<dbReference type="SUPFAM" id="SSF46785">
    <property type="entry name" value="Winged helix' DNA-binding domain"/>
    <property type="match status" value="1"/>
</dbReference>
<dbReference type="InterPro" id="IPR023187">
    <property type="entry name" value="Tscrpt_reg_MarR-type_CS"/>
</dbReference>
<dbReference type="Pfam" id="PF01047">
    <property type="entry name" value="MarR"/>
    <property type="match status" value="1"/>
</dbReference>
<dbReference type="AlphaFoldDB" id="A0A1I6J3Q0"/>
<dbReference type="EMBL" id="FOZC01000005">
    <property type="protein sequence ID" value="SFR73568.1"/>
    <property type="molecule type" value="Genomic_DNA"/>
</dbReference>
<keyword evidence="3" id="KW-0804">Transcription</keyword>
<evidence type="ECO:0000313" key="6">
    <source>
        <dbReference type="Proteomes" id="UP000214760"/>
    </source>
</evidence>
<dbReference type="InterPro" id="IPR036388">
    <property type="entry name" value="WH-like_DNA-bd_sf"/>
</dbReference>
<proteinExistence type="predicted"/>
<keyword evidence="2 5" id="KW-0238">DNA-binding</keyword>
<dbReference type="PANTHER" id="PTHR42756">
    <property type="entry name" value="TRANSCRIPTIONAL REGULATOR, MARR"/>
    <property type="match status" value="1"/>
</dbReference>
<evidence type="ECO:0000256" key="2">
    <source>
        <dbReference type="ARBA" id="ARBA00023125"/>
    </source>
</evidence>
<evidence type="ECO:0000313" key="5">
    <source>
        <dbReference type="EMBL" id="SFR73568.1"/>
    </source>
</evidence>
<reference evidence="5 6" key="1">
    <citation type="submission" date="2016-10" db="EMBL/GenBank/DDBJ databases">
        <authorList>
            <person name="de Groot N.N."/>
        </authorList>
    </citation>
    <scope>NUCLEOTIDE SEQUENCE [LARGE SCALE GENOMIC DNA]</scope>
    <source>
        <strain evidence="5 6">F</strain>
    </source>
</reference>
<dbReference type="SMART" id="SM00347">
    <property type="entry name" value="HTH_MARR"/>
    <property type="match status" value="1"/>
</dbReference>
<dbReference type="Gene3D" id="1.10.10.10">
    <property type="entry name" value="Winged helix-like DNA-binding domain superfamily/Winged helix DNA-binding domain"/>
    <property type="match status" value="1"/>
</dbReference>
<evidence type="ECO:0000259" key="4">
    <source>
        <dbReference type="PROSITE" id="PS50995"/>
    </source>
</evidence>
<dbReference type="Proteomes" id="UP000214760">
    <property type="component" value="Unassembled WGS sequence"/>
</dbReference>
<feature type="domain" description="HTH marR-type" evidence="4">
    <location>
        <begin position="4"/>
        <end position="136"/>
    </location>
</feature>
<name>A0A1I6J3Q0_9FIRM</name>
<dbReference type="PROSITE" id="PS01117">
    <property type="entry name" value="HTH_MARR_1"/>
    <property type="match status" value="1"/>
</dbReference>
<evidence type="ECO:0000256" key="1">
    <source>
        <dbReference type="ARBA" id="ARBA00023015"/>
    </source>
</evidence>
<gene>
    <name evidence="5" type="ORF">SAMN02910262_01145</name>
</gene>
<dbReference type="GO" id="GO:0003700">
    <property type="term" value="F:DNA-binding transcription factor activity"/>
    <property type="evidence" value="ECO:0007669"/>
    <property type="project" value="InterPro"/>
</dbReference>
<dbReference type="RefSeq" id="WP_031474877.1">
    <property type="nucleotide sequence ID" value="NZ_FOZC01000005.1"/>
</dbReference>
<keyword evidence="1" id="KW-0805">Transcription regulation</keyword>
<protein>
    <submittedName>
        <fullName evidence="5">DNA-binding transcriptional regulator, MarR family</fullName>
    </submittedName>
</protein>
<organism evidence="5 6">
    <name type="scientific">[Clostridium] aminophilum</name>
    <dbReference type="NCBI Taxonomy" id="1526"/>
    <lineage>
        <taxon>Bacteria</taxon>
        <taxon>Bacillati</taxon>
        <taxon>Bacillota</taxon>
        <taxon>Clostridia</taxon>
        <taxon>Lachnospirales</taxon>
        <taxon>Lachnospiraceae</taxon>
    </lineage>
</organism>
<evidence type="ECO:0000256" key="3">
    <source>
        <dbReference type="ARBA" id="ARBA00023163"/>
    </source>
</evidence>
<dbReference type="PANTHER" id="PTHR42756:SF1">
    <property type="entry name" value="TRANSCRIPTIONAL REPRESSOR OF EMRAB OPERON"/>
    <property type="match status" value="1"/>
</dbReference>
<dbReference type="InterPro" id="IPR000835">
    <property type="entry name" value="HTH_MarR-typ"/>
</dbReference>
<accession>A0A1I6J3Q0</accession>
<dbReference type="PROSITE" id="PS50995">
    <property type="entry name" value="HTH_MARR_2"/>
    <property type="match status" value="1"/>
</dbReference>
<sequence length="141" mass="16529">MKIEECINYLLTGAQHKVFQKMKNELKEYDLTPIQYGVLKCIWQFGMTNPKEIADFHNIENSTMSGILERMESKGLIKREIDDNDRRYIKITLTETSKALEYSANKVIDKVNALALKDFTPEETETLKNMLRRIVDTEYDE</sequence>
<dbReference type="GO" id="GO:0003677">
    <property type="term" value="F:DNA binding"/>
    <property type="evidence" value="ECO:0007669"/>
    <property type="project" value="UniProtKB-KW"/>
</dbReference>
<dbReference type="InterPro" id="IPR036390">
    <property type="entry name" value="WH_DNA-bd_sf"/>
</dbReference>